<dbReference type="Pfam" id="PF13202">
    <property type="entry name" value="EF-hand_5"/>
    <property type="match status" value="1"/>
</dbReference>
<dbReference type="InterPro" id="IPR011992">
    <property type="entry name" value="EF-hand-dom_pair"/>
</dbReference>
<feature type="non-terminal residue" evidence="4">
    <location>
        <position position="98"/>
    </location>
</feature>
<dbReference type="FunFam" id="1.10.238.10:FF:000527">
    <property type="entry name" value="Calmodulin-3"/>
    <property type="match status" value="1"/>
</dbReference>
<evidence type="ECO:0000313" key="4">
    <source>
        <dbReference type="EMBL" id="KAF9577023.1"/>
    </source>
</evidence>
<dbReference type="Gene3D" id="1.10.238.10">
    <property type="entry name" value="EF-hand"/>
    <property type="match status" value="2"/>
</dbReference>
<protein>
    <recommendedName>
        <fullName evidence="3">EF-hand domain-containing protein</fullName>
    </recommendedName>
</protein>
<dbReference type="PROSITE" id="PS00018">
    <property type="entry name" value="EF_HAND_1"/>
    <property type="match status" value="1"/>
</dbReference>
<dbReference type="GO" id="GO:0016460">
    <property type="term" value="C:myosin II complex"/>
    <property type="evidence" value="ECO:0007669"/>
    <property type="project" value="TreeGrafter"/>
</dbReference>
<dbReference type="AlphaFoldDB" id="A0A9P6FJX7"/>
<keyword evidence="1" id="KW-0677">Repeat</keyword>
<evidence type="ECO:0000256" key="1">
    <source>
        <dbReference type="ARBA" id="ARBA00022737"/>
    </source>
</evidence>
<feature type="domain" description="EF-hand" evidence="3">
    <location>
        <begin position="71"/>
        <end position="98"/>
    </location>
</feature>
<comment type="caution">
    <text evidence="4">The sequence shown here is derived from an EMBL/GenBank/DDBJ whole genome shotgun (WGS) entry which is preliminary data.</text>
</comment>
<keyword evidence="2" id="KW-0106">Calcium</keyword>
<name>A0A9P6FJX7_9FUNG</name>
<dbReference type="Pfam" id="PF14658">
    <property type="entry name" value="EF-hand_9"/>
    <property type="match status" value="1"/>
</dbReference>
<proteinExistence type="predicted"/>
<dbReference type="OrthoDB" id="26525at2759"/>
<feature type="non-terminal residue" evidence="4">
    <location>
        <position position="1"/>
    </location>
</feature>
<dbReference type="InterPro" id="IPR039508">
    <property type="entry name" value="KASH5_EF-hand-like_dom"/>
</dbReference>
<dbReference type="CDD" id="cd00051">
    <property type="entry name" value="EFh"/>
    <property type="match status" value="1"/>
</dbReference>
<evidence type="ECO:0000259" key="3">
    <source>
        <dbReference type="PROSITE" id="PS50222"/>
    </source>
</evidence>
<keyword evidence="5" id="KW-1185">Reference proteome</keyword>
<reference evidence="4" key="1">
    <citation type="journal article" date="2020" name="Fungal Divers.">
        <title>Resolving the Mortierellaceae phylogeny through synthesis of multi-gene phylogenetics and phylogenomics.</title>
        <authorList>
            <person name="Vandepol N."/>
            <person name="Liber J."/>
            <person name="Desiro A."/>
            <person name="Na H."/>
            <person name="Kennedy M."/>
            <person name="Barry K."/>
            <person name="Grigoriev I.V."/>
            <person name="Miller A.N."/>
            <person name="O'Donnell K."/>
            <person name="Stajich J.E."/>
            <person name="Bonito G."/>
        </authorList>
    </citation>
    <scope>NUCLEOTIDE SEQUENCE</scope>
    <source>
        <strain evidence="4">KOD1015</strain>
    </source>
</reference>
<dbReference type="Proteomes" id="UP000780801">
    <property type="component" value="Unassembled WGS sequence"/>
</dbReference>
<gene>
    <name evidence="4" type="ORF">BGW38_008053</name>
</gene>
<dbReference type="PANTHER" id="PTHR23048:SF0">
    <property type="entry name" value="CALMODULIN LIKE 3"/>
    <property type="match status" value="1"/>
</dbReference>
<organism evidence="4 5">
    <name type="scientific">Lunasporangiospora selenospora</name>
    <dbReference type="NCBI Taxonomy" id="979761"/>
    <lineage>
        <taxon>Eukaryota</taxon>
        <taxon>Fungi</taxon>
        <taxon>Fungi incertae sedis</taxon>
        <taxon>Mucoromycota</taxon>
        <taxon>Mortierellomycotina</taxon>
        <taxon>Mortierellomycetes</taxon>
        <taxon>Mortierellales</taxon>
        <taxon>Mortierellaceae</taxon>
        <taxon>Lunasporangiospora</taxon>
    </lineage>
</organism>
<dbReference type="PROSITE" id="PS50222">
    <property type="entry name" value="EF_HAND_2"/>
    <property type="match status" value="2"/>
</dbReference>
<dbReference type="PANTHER" id="PTHR23048">
    <property type="entry name" value="MYOSIN LIGHT CHAIN 1, 3"/>
    <property type="match status" value="1"/>
</dbReference>
<dbReference type="GO" id="GO:0005509">
    <property type="term" value="F:calcium ion binding"/>
    <property type="evidence" value="ECO:0007669"/>
    <property type="project" value="InterPro"/>
</dbReference>
<feature type="domain" description="EF-hand" evidence="3">
    <location>
        <begin position="1"/>
        <end position="31"/>
    </location>
</feature>
<dbReference type="InterPro" id="IPR018247">
    <property type="entry name" value="EF_Hand_1_Ca_BS"/>
</dbReference>
<dbReference type="InterPro" id="IPR002048">
    <property type="entry name" value="EF_hand_dom"/>
</dbReference>
<dbReference type="SUPFAM" id="SSF47473">
    <property type="entry name" value="EF-hand"/>
    <property type="match status" value="1"/>
</dbReference>
<evidence type="ECO:0000313" key="5">
    <source>
        <dbReference type="Proteomes" id="UP000780801"/>
    </source>
</evidence>
<dbReference type="EMBL" id="JAABOA010005432">
    <property type="protein sequence ID" value="KAF9577023.1"/>
    <property type="molecule type" value="Genomic_DNA"/>
</dbReference>
<accession>A0A9P6FJX7</accession>
<dbReference type="InterPro" id="IPR050230">
    <property type="entry name" value="CALM/Myosin/TropC-like"/>
</dbReference>
<evidence type="ECO:0000256" key="2">
    <source>
        <dbReference type="ARBA" id="ARBA00022837"/>
    </source>
</evidence>
<sequence>YRESFGLFDRKGNGTIESSSLGDLLRALGQNPTQAQVQDLVSQADAASTGTISFDVFLGVLMRDDGFKPAGTRNEFINGFRVFDKDSNGLISAAELRY</sequence>